<dbReference type="Pfam" id="PF00232">
    <property type="entry name" value="Glyco_hydro_1"/>
    <property type="match status" value="2"/>
</dbReference>
<evidence type="ECO:0000256" key="4">
    <source>
        <dbReference type="PROSITE-ProRule" id="PRU10055"/>
    </source>
</evidence>
<evidence type="ECO:0000256" key="5">
    <source>
        <dbReference type="RuleBase" id="RU003690"/>
    </source>
</evidence>
<proteinExistence type="inferred from homology"/>
<evidence type="ECO:0000256" key="6">
    <source>
        <dbReference type="SAM" id="MobiDB-lite"/>
    </source>
</evidence>
<evidence type="ECO:0008006" key="9">
    <source>
        <dbReference type="Google" id="ProtNLM"/>
    </source>
</evidence>
<dbReference type="InterPro" id="IPR018120">
    <property type="entry name" value="Glyco_hydro_1_AS"/>
</dbReference>
<evidence type="ECO:0000256" key="2">
    <source>
        <dbReference type="ARBA" id="ARBA00022801"/>
    </source>
</evidence>
<evidence type="ECO:0000313" key="8">
    <source>
        <dbReference type="Proteomes" id="UP000178187"/>
    </source>
</evidence>
<comment type="caution">
    <text evidence="7">The sequence shown here is derived from an EMBL/GenBank/DDBJ whole genome shotgun (WGS) entry which is preliminary data.</text>
</comment>
<dbReference type="SUPFAM" id="SSF51445">
    <property type="entry name" value="(Trans)glycosidases"/>
    <property type="match status" value="1"/>
</dbReference>
<evidence type="ECO:0000313" key="7">
    <source>
        <dbReference type="EMBL" id="OGW97389.1"/>
    </source>
</evidence>
<dbReference type="Proteomes" id="UP000178187">
    <property type="component" value="Unassembled WGS sequence"/>
</dbReference>
<dbReference type="PROSITE" id="PS00572">
    <property type="entry name" value="GLYCOSYL_HYDROL_F1_1"/>
    <property type="match status" value="1"/>
</dbReference>
<feature type="active site" description="Nucleophile" evidence="4">
    <location>
        <position position="398"/>
    </location>
</feature>
<sequence>MLRRWVKVSMKKEKFSFPPNFLWGAATSSHQVEGDNRNNDWWEWEEADRVKEKSGKACDHWNRFRADFALAKSLGHNAHRFSIEWSRIEPEEGIFSEEALYHYGEMIKTLRIFGIEPMVTFYHFTIPLWFAKKGGWLLDESPEIFARYVRKVVETIDTPVRYWITMNEMMVYVYKGFIAGEWPPGEKSYEKAFRVLGNLLRGHVLAYQVIKEITATHPLHTNGGQANPLPQGEGSPNSHRQSLQRSGEGSPNSHRQSLQRSGEGRGEGLVGVAQFSAVYAPCSKWSWRHRLSTWFRAKMTNHLATEAMVYGKVNYPGLFQIKLPRARTLDFIGINYYTRYFIHNRGFNAAGLLGDDCTLEHHRDVGKRTMMDWEIYPRGLSQLVKEFSKYKLPILISENGIATADDNERAEFIQNHLGELARAMSEGANVIGYLYWSLLDNFEWADGFFKRFGLIEIDYTNQHRRVRKSAEKFAEICAHGEILI</sequence>
<accession>A0A1G1KXQ8</accession>
<dbReference type="GO" id="GO:0008422">
    <property type="term" value="F:beta-glucosidase activity"/>
    <property type="evidence" value="ECO:0007669"/>
    <property type="project" value="TreeGrafter"/>
</dbReference>
<gene>
    <name evidence="7" type="ORF">A3G33_09345</name>
</gene>
<dbReference type="Gene3D" id="3.20.20.80">
    <property type="entry name" value="Glycosidases"/>
    <property type="match status" value="1"/>
</dbReference>
<keyword evidence="3" id="KW-0326">Glycosidase</keyword>
<dbReference type="EMBL" id="MHFR01000042">
    <property type="protein sequence ID" value="OGW97389.1"/>
    <property type="molecule type" value="Genomic_DNA"/>
</dbReference>
<reference evidence="7 8" key="1">
    <citation type="journal article" date="2016" name="Nat. Commun.">
        <title>Thousands of microbial genomes shed light on interconnected biogeochemical processes in an aquifer system.</title>
        <authorList>
            <person name="Anantharaman K."/>
            <person name="Brown C.T."/>
            <person name="Hug L.A."/>
            <person name="Sharon I."/>
            <person name="Castelle C.J."/>
            <person name="Probst A.J."/>
            <person name="Thomas B.C."/>
            <person name="Singh A."/>
            <person name="Wilkins M.J."/>
            <person name="Karaoz U."/>
            <person name="Brodie E.L."/>
            <person name="Williams K.H."/>
            <person name="Hubbard S.S."/>
            <person name="Banfield J.F."/>
        </authorList>
    </citation>
    <scope>NUCLEOTIDE SEQUENCE [LARGE SCALE GENOMIC DNA]</scope>
</reference>
<organism evidence="7 8">
    <name type="scientific">Candidatus Danuiimicrobium aquiferis</name>
    <dbReference type="NCBI Taxonomy" id="1801832"/>
    <lineage>
        <taxon>Bacteria</taxon>
        <taxon>Pseudomonadati</taxon>
        <taxon>Candidatus Omnitrophota</taxon>
        <taxon>Candidatus Danuiimicrobium</taxon>
    </lineage>
</organism>
<evidence type="ECO:0000256" key="3">
    <source>
        <dbReference type="ARBA" id="ARBA00023295"/>
    </source>
</evidence>
<dbReference type="PANTHER" id="PTHR10353">
    <property type="entry name" value="GLYCOSYL HYDROLASE"/>
    <property type="match status" value="1"/>
</dbReference>
<feature type="region of interest" description="Disordered" evidence="6">
    <location>
        <begin position="220"/>
        <end position="265"/>
    </location>
</feature>
<dbReference type="AlphaFoldDB" id="A0A1G1KXQ8"/>
<name>A0A1G1KXQ8_9BACT</name>
<dbReference type="PANTHER" id="PTHR10353:SF209">
    <property type="entry name" value="GALACTOLIPID GALACTOSYLTRANSFERASE SFR2, CHLOROPLASTIC"/>
    <property type="match status" value="1"/>
</dbReference>
<protein>
    <recommendedName>
        <fullName evidence="9">Beta-glucosidase</fullName>
    </recommendedName>
</protein>
<dbReference type="InterPro" id="IPR001360">
    <property type="entry name" value="Glyco_hydro_1"/>
</dbReference>
<feature type="compositionally biased region" description="Polar residues" evidence="6">
    <location>
        <begin position="234"/>
        <end position="260"/>
    </location>
</feature>
<dbReference type="PRINTS" id="PR00131">
    <property type="entry name" value="GLHYDRLASE1"/>
</dbReference>
<dbReference type="InterPro" id="IPR017853">
    <property type="entry name" value="GH"/>
</dbReference>
<evidence type="ECO:0000256" key="1">
    <source>
        <dbReference type="ARBA" id="ARBA00010838"/>
    </source>
</evidence>
<keyword evidence="2" id="KW-0378">Hydrolase</keyword>
<dbReference type="GO" id="GO:0005975">
    <property type="term" value="P:carbohydrate metabolic process"/>
    <property type="evidence" value="ECO:0007669"/>
    <property type="project" value="InterPro"/>
</dbReference>
<comment type="similarity">
    <text evidence="1 5">Belongs to the glycosyl hydrolase 1 family.</text>
</comment>